<keyword evidence="1" id="KW-0812">Transmembrane</keyword>
<dbReference type="EMBL" id="JANFAV010000019">
    <property type="protein sequence ID" value="MCW6537205.1"/>
    <property type="molecule type" value="Genomic_DNA"/>
</dbReference>
<evidence type="ECO:0000313" key="3">
    <source>
        <dbReference type="Proteomes" id="UP001165565"/>
    </source>
</evidence>
<keyword evidence="3" id="KW-1185">Reference proteome</keyword>
<gene>
    <name evidence="2" type="ORF">NEE01_20700</name>
</gene>
<dbReference type="Proteomes" id="UP001165565">
    <property type="component" value="Unassembled WGS sequence"/>
</dbReference>
<reference evidence="2" key="1">
    <citation type="submission" date="2022-06" db="EMBL/GenBank/DDBJ databases">
        <title>Sphingomonas sp. nov. isolated from rhizosphere soil of tomato.</title>
        <authorList>
            <person name="Dong H."/>
            <person name="Gao R."/>
        </authorList>
    </citation>
    <scope>NUCLEOTIDE SEQUENCE</scope>
    <source>
        <strain evidence="2">MMSM24</strain>
    </source>
</reference>
<protein>
    <submittedName>
        <fullName evidence="2">Uncharacterized protein</fullName>
    </submittedName>
</protein>
<dbReference type="AlphaFoldDB" id="A0AA41ZBX9"/>
<comment type="caution">
    <text evidence="2">The sequence shown here is derived from an EMBL/GenBank/DDBJ whole genome shotgun (WGS) entry which is preliminary data.</text>
</comment>
<sequence length="60" mass="6456">MPALPLLAAATTDNGHTGVARPRTAPELSDIALFVVAVAIVWLTRRALRRRLRKDPPQGG</sequence>
<evidence type="ECO:0000256" key="1">
    <source>
        <dbReference type="SAM" id="Phobius"/>
    </source>
</evidence>
<keyword evidence="1" id="KW-1133">Transmembrane helix</keyword>
<organism evidence="2 3">
    <name type="scientific">Sphingomonas lycopersici</name>
    <dbReference type="NCBI Taxonomy" id="2951807"/>
    <lineage>
        <taxon>Bacteria</taxon>
        <taxon>Pseudomonadati</taxon>
        <taxon>Pseudomonadota</taxon>
        <taxon>Alphaproteobacteria</taxon>
        <taxon>Sphingomonadales</taxon>
        <taxon>Sphingomonadaceae</taxon>
        <taxon>Sphingomonas</taxon>
    </lineage>
</organism>
<feature type="transmembrane region" description="Helical" evidence="1">
    <location>
        <begin position="31"/>
        <end position="48"/>
    </location>
</feature>
<accession>A0AA41ZBX9</accession>
<dbReference type="RefSeq" id="WP_265271095.1">
    <property type="nucleotide sequence ID" value="NZ_JANFAV010000019.1"/>
</dbReference>
<name>A0AA41ZBX9_9SPHN</name>
<proteinExistence type="predicted"/>
<evidence type="ECO:0000313" key="2">
    <source>
        <dbReference type="EMBL" id="MCW6537205.1"/>
    </source>
</evidence>
<keyword evidence="1" id="KW-0472">Membrane</keyword>